<keyword evidence="3" id="KW-1185">Reference proteome</keyword>
<feature type="non-terminal residue" evidence="2">
    <location>
        <position position="134"/>
    </location>
</feature>
<accession>A0AAV5UDB0</accession>
<proteinExistence type="predicted"/>
<dbReference type="Proteomes" id="UP001432027">
    <property type="component" value="Unassembled WGS sequence"/>
</dbReference>
<protein>
    <submittedName>
        <fullName evidence="2">Uncharacterized protein</fullName>
    </submittedName>
</protein>
<feature type="compositionally biased region" description="Low complexity" evidence="1">
    <location>
        <begin position="110"/>
        <end position="123"/>
    </location>
</feature>
<feature type="compositionally biased region" description="Polar residues" evidence="1">
    <location>
        <begin position="124"/>
        <end position="134"/>
    </location>
</feature>
<dbReference type="AlphaFoldDB" id="A0AAV5UDB0"/>
<feature type="compositionally biased region" description="Basic and acidic residues" evidence="1">
    <location>
        <begin position="52"/>
        <end position="109"/>
    </location>
</feature>
<evidence type="ECO:0000313" key="2">
    <source>
        <dbReference type="EMBL" id="GMT04300.1"/>
    </source>
</evidence>
<comment type="caution">
    <text evidence="2">The sequence shown here is derived from an EMBL/GenBank/DDBJ whole genome shotgun (WGS) entry which is preliminary data.</text>
</comment>
<reference evidence="2" key="1">
    <citation type="submission" date="2023-10" db="EMBL/GenBank/DDBJ databases">
        <title>Genome assembly of Pristionchus species.</title>
        <authorList>
            <person name="Yoshida K."/>
            <person name="Sommer R.J."/>
        </authorList>
    </citation>
    <scope>NUCLEOTIDE SEQUENCE</scope>
    <source>
        <strain evidence="2">RS0144</strain>
    </source>
</reference>
<feature type="region of interest" description="Disordered" evidence="1">
    <location>
        <begin position="1"/>
        <end position="134"/>
    </location>
</feature>
<name>A0AAV5UDB0_9BILA</name>
<gene>
    <name evidence="2" type="ORF">PENTCL1PPCAC_26474</name>
</gene>
<feature type="non-terminal residue" evidence="2">
    <location>
        <position position="1"/>
    </location>
</feature>
<feature type="compositionally biased region" description="Acidic residues" evidence="1">
    <location>
        <begin position="1"/>
        <end position="15"/>
    </location>
</feature>
<sequence>SSYEDEESEYSDEEVPLPTAQWPKLDLSSVTVDDPSETPSTNAVFSLPTIKPKSEVEESAKSKKIDEIPNKPIEKDKKAVSFQNKDDSKKTEQVKPTEKFPPPEKKEAKSSVAKAVAAKVPSVDLQTSTKKPWE</sequence>
<organism evidence="2 3">
    <name type="scientific">Pristionchus entomophagus</name>
    <dbReference type="NCBI Taxonomy" id="358040"/>
    <lineage>
        <taxon>Eukaryota</taxon>
        <taxon>Metazoa</taxon>
        <taxon>Ecdysozoa</taxon>
        <taxon>Nematoda</taxon>
        <taxon>Chromadorea</taxon>
        <taxon>Rhabditida</taxon>
        <taxon>Rhabditina</taxon>
        <taxon>Diplogasteromorpha</taxon>
        <taxon>Diplogasteroidea</taxon>
        <taxon>Neodiplogasteridae</taxon>
        <taxon>Pristionchus</taxon>
    </lineage>
</organism>
<evidence type="ECO:0000256" key="1">
    <source>
        <dbReference type="SAM" id="MobiDB-lite"/>
    </source>
</evidence>
<evidence type="ECO:0000313" key="3">
    <source>
        <dbReference type="Proteomes" id="UP001432027"/>
    </source>
</evidence>
<dbReference type="EMBL" id="BTSX01000006">
    <property type="protein sequence ID" value="GMT04300.1"/>
    <property type="molecule type" value="Genomic_DNA"/>
</dbReference>